<keyword evidence="2" id="KW-0560">Oxidoreductase</keyword>
<evidence type="ECO:0000256" key="2">
    <source>
        <dbReference type="ARBA" id="ARBA00023002"/>
    </source>
</evidence>
<keyword evidence="3" id="KW-1133">Transmembrane helix</keyword>
<sequence>MDSESSVSLSPVLITGGCGFIGFHLTQALLASDPNCQIHVLDIKTDSNRVHGVTYHTGDVSSLPQVKAAFAAAAPKTVFHMACPQATSQQPEAVYREACVTGTHNTLRAAGDAAVQAFVFTATSSLIHDHESDMYDADESWPILRYPEQKCAYSLAKVEAEDEARGANRRHGDMLTASIWPAAVFGPRDNALTGNVVKSARAGRGNIQIGPGTNLYNVTYVSNAADAHILAAQALVRAYGKPPLPPGERVEGEAFIITNDEIVNFWDFHRAIGASAGYPVKPQDIKVVPIWLAMLIAGISEWITWILTLGRRKPAYSRWALRLTTINRTLKCDKAKRLLGYKPRVSIDEGLAISGQWYRNQGVHVHKTD</sequence>
<keyword evidence="6" id="KW-1185">Reference proteome</keyword>
<keyword evidence="3" id="KW-0472">Membrane</keyword>
<dbReference type="AlphaFoldDB" id="A0A2C5YFB2"/>
<dbReference type="GO" id="GO:0006694">
    <property type="term" value="P:steroid biosynthetic process"/>
    <property type="evidence" value="ECO:0007669"/>
    <property type="project" value="InterPro"/>
</dbReference>
<dbReference type="Pfam" id="PF01073">
    <property type="entry name" value="3Beta_HSD"/>
    <property type="match status" value="1"/>
</dbReference>
<dbReference type="STRING" id="1399860.A0A2C5YFB2"/>
<evidence type="ECO:0000256" key="3">
    <source>
        <dbReference type="SAM" id="Phobius"/>
    </source>
</evidence>
<name>A0A2C5YFB2_9HYPO</name>
<reference evidence="5 6" key="1">
    <citation type="submission" date="2017-06" db="EMBL/GenBank/DDBJ databases">
        <title>Ant-infecting Ophiocordyceps genomes reveal a high diversity of potential behavioral manipulation genes and a possible major role for enterotoxins.</title>
        <authorList>
            <person name="De Bekker C."/>
            <person name="Evans H.C."/>
            <person name="Brachmann A."/>
            <person name="Hughes D.P."/>
        </authorList>
    </citation>
    <scope>NUCLEOTIDE SEQUENCE [LARGE SCALE GENOMIC DNA]</scope>
    <source>
        <strain evidence="5 6">Map64</strain>
    </source>
</reference>
<feature type="domain" description="3-beta hydroxysteroid dehydrogenase/isomerase" evidence="4">
    <location>
        <begin position="13"/>
        <end position="280"/>
    </location>
</feature>
<dbReference type="InterPro" id="IPR050177">
    <property type="entry name" value="Lipid_A_modif_metabolic_enz"/>
</dbReference>
<dbReference type="Proteomes" id="UP000226192">
    <property type="component" value="Unassembled WGS sequence"/>
</dbReference>
<dbReference type="PANTHER" id="PTHR43245:SF51">
    <property type="entry name" value="SHORT CHAIN DEHYDROGENASE_REDUCTASE FAMILY 42E, MEMBER 2"/>
    <property type="match status" value="1"/>
</dbReference>
<dbReference type="InterPro" id="IPR036291">
    <property type="entry name" value="NAD(P)-bd_dom_sf"/>
</dbReference>
<protein>
    <recommendedName>
        <fullName evidence="4">3-beta hydroxysteroid dehydrogenase/isomerase domain-containing protein</fullName>
    </recommendedName>
</protein>
<dbReference type="InterPro" id="IPR002225">
    <property type="entry name" value="3Beta_OHSteriod_DH/Estase"/>
</dbReference>
<evidence type="ECO:0000256" key="1">
    <source>
        <dbReference type="ARBA" id="ARBA00009219"/>
    </source>
</evidence>
<dbReference type="GO" id="GO:0016616">
    <property type="term" value="F:oxidoreductase activity, acting on the CH-OH group of donors, NAD or NADP as acceptor"/>
    <property type="evidence" value="ECO:0007669"/>
    <property type="project" value="InterPro"/>
</dbReference>
<evidence type="ECO:0000313" key="6">
    <source>
        <dbReference type="Proteomes" id="UP000226192"/>
    </source>
</evidence>
<gene>
    <name evidence="5" type="ORF">CDD81_1750</name>
</gene>
<feature type="transmembrane region" description="Helical" evidence="3">
    <location>
        <begin position="288"/>
        <end position="309"/>
    </location>
</feature>
<organism evidence="5 6">
    <name type="scientific">Ophiocordyceps australis</name>
    <dbReference type="NCBI Taxonomy" id="1399860"/>
    <lineage>
        <taxon>Eukaryota</taxon>
        <taxon>Fungi</taxon>
        <taxon>Dikarya</taxon>
        <taxon>Ascomycota</taxon>
        <taxon>Pezizomycotina</taxon>
        <taxon>Sordariomycetes</taxon>
        <taxon>Hypocreomycetidae</taxon>
        <taxon>Hypocreales</taxon>
        <taxon>Ophiocordycipitaceae</taxon>
        <taxon>Ophiocordyceps</taxon>
    </lineage>
</organism>
<keyword evidence="3" id="KW-0812">Transmembrane</keyword>
<dbReference type="EMBL" id="NJET01000015">
    <property type="protein sequence ID" value="PHH65664.1"/>
    <property type="molecule type" value="Genomic_DNA"/>
</dbReference>
<evidence type="ECO:0000313" key="5">
    <source>
        <dbReference type="EMBL" id="PHH65664.1"/>
    </source>
</evidence>
<dbReference type="Gene3D" id="3.40.50.720">
    <property type="entry name" value="NAD(P)-binding Rossmann-like Domain"/>
    <property type="match status" value="1"/>
</dbReference>
<comment type="caution">
    <text evidence="5">The sequence shown here is derived from an EMBL/GenBank/DDBJ whole genome shotgun (WGS) entry which is preliminary data.</text>
</comment>
<dbReference type="PANTHER" id="PTHR43245">
    <property type="entry name" value="BIFUNCTIONAL POLYMYXIN RESISTANCE PROTEIN ARNA"/>
    <property type="match status" value="1"/>
</dbReference>
<proteinExistence type="inferred from homology"/>
<evidence type="ECO:0000259" key="4">
    <source>
        <dbReference type="Pfam" id="PF01073"/>
    </source>
</evidence>
<comment type="similarity">
    <text evidence="1">Belongs to the 3-beta-HSD family.</text>
</comment>
<accession>A0A2C5YFB2</accession>
<dbReference type="OrthoDB" id="10058185at2759"/>
<dbReference type="SUPFAM" id="SSF51735">
    <property type="entry name" value="NAD(P)-binding Rossmann-fold domains"/>
    <property type="match status" value="1"/>
</dbReference>